<dbReference type="AlphaFoldDB" id="A0A6S6T071"/>
<evidence type="ECO:0000256" key="1">
    <source>
        <dbReference type="HAMAP-Rule" id="MF_02216"/>
    </source>
</evidence>
<name>A0A6S6T071_9GAMM</name>
<evidence type="ECO:0000313" key="2">
    <source>
        <dbReference type="EMBL" id="CAA6808204.1"/>
    </source>
</evidence>
<dbReference type="PANTHER" id="PTHR38040:SF1">
    <property type="entry name" value="UBIQUINONE BIOSYNTHESIS ACCESSORY FACTOR UBIK"/>
    <property type="match status" value="1"/>
</dbReference>
<gene>
    <name evidence="1" type="primary">ubiK</name>
    <name evidence="2" type="ORF">HELGO_WM12738</name>
</gene>
<comment type="pathway">
    <text evidence="1">Cofactor biosynthesis; ubiquinone biosynthesis.</text>
</comment>
<accession>A0A6S6T071</accession>
<comment type="similarity">
    <text evidence="1">Belongs to the UbiK family.</text>
</comment>
<comment type="function">
    <text evidence="1">Required for efficient ubiquinone (coenzyme Q) biosynthesis. UbiK is probably an accessory factor of Ubi enzymes and facilitates ubiquinone biosynthesis by acting as an assembly factor, a targeting factor, or both.</text>
</comment>
<dbReference type="InterPro" id="IPR007475">
    <property type="entry name" value="UbiK"/>
</dbReference>
<dbReference type="Pfam" id="PF04380">
    <property type="entry name" value="BMFP"/>
    <property type="match status" value="1"/>
</dbReference>
<protein>
    <recommendedName>
        <fullName evidence="1">Ubiquinone biosynthesis accessory factor UbiK</fullName>
    </recommendedName>
</protein>
<dbReference type="GO" id="GO:0006744">
    <property type="term" value="P:ubiquinone biosynthetic process"/>
    <property type="evidence" value="ECO:0007669"/>
    <property type="project" value="UniProtKB-UniRule"/>
</dbReference>
<dbReference type="UniPathway" id="UPA00232"/>
<sequence>MNGKDPLDGLVNRLSALFPESANQLKNDVEQNIRLGLEGGLKQLNVVTREEFDIQNAVLLRTREKVEALEKRVQELEESIKGEA</sequence>
<dbReference type="EMBL" id="CACVAY010000036">
    <property type="protein sequence ID" value="CAA6808204.1"/>
    <property type="molecule type" value="Genomic_DNA"/>
</dbReference>
<keyword evidence="1" id="KW-0831">Ubiquinone biosynthesis</keyword>
<dbReference type="HAMAP" id="MF_02216">
    <property type="entry name" value="UbiK"/>
    <property type="match status" value="1"/>
</dbReference>
<reference evidence="2" key="1">
    <citation type="submission" date="2020-01" db="EMBL/GenBank/DDBJ databases">
        <authorList>
            <person name="Meier V. D."/>
            <person name="Meier V D."/>
        </authorList>
    </citation>
    <scope>NUCLEOTIDE SEQUENCE</scope>
    <source>
        <strain evidence="2">HLG_WM_MAG_07</strain>
    </source>
</reference>
<organism evidence="2">
    <name type="scientific">uncultured Thiotrichaceae bacterium</name>
    <dbReference type="NCBI Taxonomy" id="298394"/>
    <lineage>
        <taxon>Bacteria</taxon>
        <taxon>Pseudomonadati</taxon>
        <taxon>Pseudomonadota</taxon>
        <taxon>Gammaproteobacteria</taxon>
        <taxon>Thiotrichales</taxon>
        <taxon>Thiotrichaceae</taxon>
        <taxon>environmental samples</taxon>
    </lineage>
</organism>
<dbReference type="GO" id="GO:0005829">
    <property type="term" value="C:cytosol"/>
    <property type="evidence" value="ECO:0007669"/>
    <property type="project" value="TreeGrafter"/>
</dbReference>
<keyword evidence="1" id="KW-0963">Cytoplasm</keyword>
<proteinExistence type="inferred from homology"/>
<comment type="subcellular location">
    <subcellularLocation>
        <location evidence="1">Cytoplasm</location>
    </subcellularLocation>
</comment>
<dbReference type="PANTHER" id="PTHR38040">
    <property type="entry name" value="UBIQUINONE BIOSYNTHESIS ACCESSORY FACTOR UBIK"/>
    <property type="match status" value="1"/>
</dbReference>